<gene>
    <name evidence="1" type="ORF">AMS68_003644</name>
</gene>
<protein>
    <recommendedName>
        <fullName evidence="3">DEAD/DEAH box helicase domain-containing protein</fullName>
    </recommendedName>
</protein>
<dbReference type="OrthoDB" id="10261556at2759"/>
<dbReference type="EMBL" id="CP051140">
    <property type="protein sequence ID" value="QIW98126.1"/>
    <property type="molecule type" value="Genomic_DNA"/>
</dbReference>
<evidence type="ECO:0000313" key="2">
    <source>
        <dbReference type="Proteomes" id="UP000503462"/>
    </source>
</evidence>
<dbReference type="AlphaFoldDB" id="A0A6H0XTN1"/>
<evidence type="ECO:0000313" key="1">
    <source>
        <dbReference type="EMBL" id="QIW98126.1"/>
    </source>
</evidence>
<dbReference type="Gene3D" id="3.40.50.300">
    <property type="entry name" value="P-loop containing nucleotide triphosphate hydrolases"/>
    <property type="match status" value="1"/>
</dbReference>
<dbReference type="SUPFAM" id="SSF52540">
    <property type="entry name" value="P-loop containing nucleoside triphosphate hydrolases"/>
    <property type="match status" value="1"/>
</dbReference>
<reference evidence="1 2" key="1">
    <citation type="journal article" date="2016" name="Sci. Rep.">
        <title>Peltaster fructicola genome reveals evolution from an invasive phytopathogen to an ectophytic parasite.</title>
        <authorList>
            <person name="Xu C."/>
            <person name="Chen H."/>
            <person name="Gleason M.L."/>
            <person name="Xu J.R."/>
            <person name="Liu H."/>
            <person name="Zhang R."/>
            <person name="Sun G."/>
        </authorList>
    </citation>
    <scope>NUCLEOTIDE SEQUENCE [LARGE SCALE GENOMIC DNA]</scope>
    <source>
        <strain evidence="1 2">LNHT1506</strain>
    </source>
</reference>
<proteinExistence type="predicted"/>
<evidence type="ECO:0008006" key="3">
    <source>
        <dbReference type="Google" id="ProtNLM"/>
    </source>
</evidence>
<dbReference type="InterPro" id="IPR027417">
    <property type="entry name" value="P-loop_NTPase"/>
</dbReference>
<dbReference type="Proteomes" id="UP000503462">
    <property type="component" value="Chromosome 2"/>
</dbReference>
<sequence>MPGDVATKRNARANIDFTLRRVFGKQSFRPTQREAIEAALDGNDVYLQAATSFGKAYASNFQRSLTLASR</sequence>
<name>A0A6H0XTN1_9PEZI</name>
<accession>A0A6H0XTN1</accession>
<keyword evidence="2" id="KW-1185">Reference proteome</keyword>
<organism evidence="1 2">
    <name type="scientific">Peltaster fructicola</name>
    <dbReference type="NCBI Taxonomy" id="286661"/>
    <lineage>
        <taxon>Eukaryota</taxon>
        <taxon>Fungi</taxon>
        <taxon>Dikarya</taxon>
        <taxon>Ascomycota</taxon>
        <taxon>Pezizomycotina</taxon>
        <taxon>Dothideomycetes</taxon>
        <taxon>Dothideomycetes incertae sedis</taxon>
        <taxon>Peltaster</taxon>
    </lineage>
</organism>